<protein>
    <submittedName>
        <fullName evidence="6">Cellulose synthase/poly-beta-1,6-N-acetylglucosamine synthase-like glycosyltransferase</fullName>
    </submittedName>
</protein>
<name>A0A4R3VMW4_9SPHI</name>
<keyword evidence="3 6" id="KW-0808">Transferase</keyword>
<evidence type="ECO:0000259" key="5">
    <source>
        <dbReference type="Pfam" id="PF13632"/>
    </source>
</evidence>
<feature type="domain" description="Glycosyltransferase 2-like" evidence="5">
    <location>
        <begin position="130"/>
        <end position="341"/>
    </location>
</feature>
<keyword evidence="7" id="KW-1185">Reference proteome</keyword>
<evidence type="ECO:0000313" key="6">
    <source>
        <dbReference type="EMBL" id="TCV08022.1"/>
    </source>
</evidence>
<keyword evidence="4" id="KW-0812">Transmembrane</keyword>
<sequence>MALLYWYLDIILFTVFSLWVAYVLLFALASKRKMTFTYPKAERKTRFAVLFPAYREDNVIIQSVLHFKNQQYPSACYKIIVISDQMDPQTDAQLSDLGAMILHPNYLKRSKAAALRLAMSKLDSSNFDAVVIMDADNLASSTFLDQLNNVFASGIISAQTHRVAKEIGTTTALLDGVSEEINNSIFRRGHVQLGLPSALIGSGMAFEFNWFNKRVQDIDSTGEDKLLEYYLLLDRMHTAYLEDVYVLDEKIQNTGDFSNQRRRWIASQIDAFKLASKKFGVAISEGNWPLIDKIFQWSMPPRIIMLGLIPLFMVISMFSPVVSSYKWIILFTLYMLALALAIPARLFTKELLYAIFSLPRLFFAMLRSILYFRSGRTVFIHTTHGIKKKKEDNIN</sequence>
<dbReference type="PANTHER" id="PTHR43630:SF1">
    <property type="entry name" value="POLY-BETA-1,6-N-ACETYL-D-GLUCOSAMINE SYNTHASE"/>
    <property type="match status" value="1"/>
</dbReference>
<dbReference type="AlphaFoldDB" id="A0A4R3VMW4"/>
<keyword evidence="4" id="KW-1133">Transmembrane helix</keyword>
<dbReference type="InterPro" id="IPR029044">
    <property type="entry name" value="Nucleotide-diphossugar_trans"/>
</dbReference>
<dbReference type="Pfam" id="PF13632">
    <property type="entry name" value="Glyco_trans_2_3"/>
    <property type="match status" value="1"/>
</dbReference>
<feature type="transmembrane region" description="Helical" evidence="4">
    <location>
        <begin position="6"/>
        <end position="29"/>
    </location>
</feature>
<reference evidence="6 7" key="1">
    <citation type="submission" date="2019-03" db="EMBL/GenBank/DDBJ databases">
        <title>Genomic Encyclopedia of Type Strains, Phase IV (KMG-IV): sequencing the most valuable type-strain genomes for metagenomic binning, comparative biology and taxonomic classification.</title>
        <authorList>
            <person name="Goeker M."/>
        </authorList>
    </citation>
    <scope>NUCLEOTIDE SEQUENCE [LARGE SCALE GENOMIC DNA]</scope>
    <source>
        <strain evidence="6 7">DSM 22362</strain>
    </source>
</reference>
<dbReference type="SUPFAM" id="SSF53448">
    <property type="entry name" value="Nucleotide-diphospho-sugar transferases"/>
    <property type="match status" value="1"/>
</dbReference>
<evidence type="ECO:0000256" key="2">
    <source>
        <dbReference type="ARBA" id="ARBA00022676"/>
    </source>
</evidence>
<proteinExistence type="inferred from homology"/>
<feature type="transmembrane region" description="Helical" evidence="4">
    <location>
        <begin position="351"/>
        <end position="372"/>
    </location>
</feature>
<comment type="similarity">
    <text evidence="1">Belongs to the glycosyltransferase 2 family.</text>
</comment>
<dbReference type="RefSeq" id="WP_132778725.1">
    <property type="nucleotide sequence ID" value="NZ_SMBZ01000049.1"/>
</dbReference>
<evidence type="ECO:0000256" key="4">
    <source>
        <dbReference type="SAM" id="Phobius"/>
    </source>
</evidence>
<comment type="caution">
    <text evidence="6">The sequence shown here is derived from an EMBL/GenBank/DDBJ whole genome shotgun (WGS) entry which is preliminary data.</text>
</comment>
<feature type="transmembrane region" description="Helical" evidence="4">
    <location>
        <begin position="303"/>
        <end position="321"/>
    </location>
</feature>
<dbReference type="OrthoDB" id="1523666at2"/>
<dbReference type="InterPro" id="IPR001173">
    <property type="entry name" value="Glyco_trans_2-like"/>
</dbReference>
<dbReference type="PANTHER" id="PTHR43630">
    <property type="entry name" value="POLY-BETA-1,6-N-ACETYL-D-GLUCOSAMINE SYNTHASE"/>
    <property type="match status" value="1"/>
</dbReference>
<feature type="transmembrane region" description="Helical" evidence="4">
    <location>
        <begin position="327"/>
        <end position="344"/>
    </location>
</feature>
<dbReference type="Proteomes" id="UP000295197">
    <property type="component" value="Unassembled WGS sequence"/>
</dbReference>
<organism evidence="6 7">
    <name type="scientific">Sphingobacterium alimentarium</name>
    <dbReference type="NCBI Taxonomy" id="797292"/>
    <lineage>
        <taxon>Bacteria</taxon>
        <taxon>Pseudomonadati</taxon>
        <taxon>Bacteroidota</taxon>
        <taxon>Sphingobacteriia</taxon>
        <taxon>Sphingobacteriales</taxon>
        <taxon>Sphingobacteriaceae</taxon>
        <taxon>Sphingobacterium</taxon>
    </lineage>
</organism>
<dbReference type="EMBL" id="SMBZ01000049">
    <property type="protein sequence ID" value="TCV08022.1"/>
    <property type="molecule type" value="Genomic_DNA"/>
</dbReference>
<evidence type="ECO:0000256" key="1">
    <source>
        <dbReference type="ARBA" id="ARBA00006739"/>
    </source>
</evidence>
<gene>
    <name evidence="6" type="ORF">EDC17_10498</name>
</gene>
<dbReference type="Gene3D" id="3.90.550.10">
    <property type="entry name" value="Spore Coat Polysaccharide Biosynthesis Protein SpsA, Chain A"/>
    <property type="match status" value="1"/>
</dbReference>
<evidence type="ECO:0000313" key="7">
    <source>
        <dbReference type="Proteomes" id="UP000295197"/>
    </source>
</evidence>
<keyword evidence="4" id="KW-0472">Membrane</keyword>
<accession>A0A4R3VMW4</accession>
<evidence type="ECO:0000256" key="3">
    <source>
        <dbReference type="ARBA" id="ARBA00022679"/>
    </source>
</evidence>
<dbReference type="GO" id="GO:0016757">
    <property type="term" value="F:glycosyltransferase activity"/>
    <property type="evidence" value="ECO:0007669"/>
    <property type="project" value="UniProtKB-KW"/>
</dbReference>
<keyword evidence="2" id="KW-0328">Glycosyltransferase</keyword>